<dbReference type="GO" id="GO:0009279">
    <property type="term" value="C:cell outer membrane"/>
    <property type="evidence" value="ECO:0007669"/>
    <property type="project" value="UniProtKB-SubCell"/>
</dbReference>
<feature type="domain" description="RagB/SusD" evidence="6">
    <location>
        <begin position="319"/>
        <end position="546"/>
    </location>
</feature>
<dbReference type="EMBL" id="CP030041">
    <property type="protein sequence ID" value="AWW32862.1"/>
    <property type="molecule type" value="Genomic_DNA"/>
</dbReference>
<evidence type="ECO:0000256" key="1">
    <source>
        <dbReference type="ARBA" id="ARBA00004442"/>
    </source>
</evidence>
<dbReference type="Proteomes" id="UP000248688">
    <property type="component" value="Chromosome"/>
</dbReference>
<protein>
    <submittedName>
        <fullName evidence="8">RagB/SusD family nutrient uptake outer membrane protein</fullName>
    </submittedName>
</protein>
<proteinExistence type="inferred from homology"/>
<comment type="subcellular location">
    <subcellularLocation>
        <location evidence="1">Cell outer membrane</location>
    </subcellularLocation>
</comment>
<sequence>MNSIKNIKNIVRLLSLVTFISSCSEEDFLDRYPLDRPNSENFFVGAESARAAVNACYDPWHRGNANMLYRDLTIHLDALTDDSYWRPVRAASVALEQWNINPTHENVSSWWRYPYECINAANYALANIPNSTDESFTAEQQAPYLGEAAFYRAYSYQFLTLLYGDIPLYLELADSYEDFHLPRTSKEKVLEQVIADFTFATENLKETPIYPGAPSKPVAAAMLAKAYLIVEDWANAETAAREAIEIAEGAGKHLMDDFEAIWALENEGDSNPELLWYWGFVENDQYHGGNHAVQRLCRDLPSTLKTAIDGDGWGYALPQRDLYDAFEEGDPRRKYTIFAPGDDYKVYPGEDFAYTHQRLDENGDTLRWDVVYSAGDMVEYDYRWSPSGMNVRKMTRTVINLANVRWSGQDVPVMRMSELYLILAEALAEQGNTEAYTWVNKVRARPSVDMAPINSGDLVEVVRHERRVELAFEGLRLFDLIRWGEIENVFGDGMKVKRHFYSDFMPNNSLLKYDQPIGRLNLDPLFPLPQEEIDNNLNINSNNPGW</sequence>
<keyword evidence="9" id="KW-1185">Reference proteome</keyword>
<accession>A0A2Z4IP32</accession>
<evidence type="ECO:0000259" key="7">
    <source>
        <dbReference type="Pfam" id="PF14322"/>
    </source>
</evidence>
<comment type="similarity">
    <text evidence="2">Belongs to the SusD family.</text>
</comment>
<dbReference type="SUPFAM" id="SSF48452">
    <property type="entry name" value="TPR-like"/>
    <property type="match status" value="1"/>
</dbReference>
<keyword evidence="5" id="KW-0998">Cell outer membrane</keyword>
<dbReference type="Gene3D" id="1.25.40.390">
    <property type="match status" value="1"/>
</dbReference>
<dbReference type="RefSeq" id="WP_112786234.1">
    <property type="nucleotide sequence ID" value="NZ_CP030041.1"/>
</dbReference>
<dbReference type="KEGG" id="est:DN752_23475"/>
<organism evidence="8 9">
    <name type="scientific">Echinicola strongylocentroti</name>
    <dbReference type="NCBI Taxonomy" id="1795355"/>
    <lineage>
        <taxon>Bacteria</taxon>
        <taxon>Pseudomonadati</taxon>
        <taxon>Bacteroidota</taxon>
        <taxon>Cytophagia</taxon>
        <taxon>Cytophagales</taxon>
        <taxon>Cyclobacteriaceae</taxon>
        <taxon>Echinicola</taxon>
    </lineage>
</organism>
<evidence type="ECO:0000256" key="2">
    <source>
        <dbReference type="ARBA" id="ARBA00006275"/>
    </source>
</evidence>
<dbReference type="OrthoDB" id="5694214at2"/>
<feature type="domain" description="SusD-like N-terminal" evidence="7">
    <location>
        <begin position="69"/>
        <end position="228"/>
    </location>
</feature>
<evidence type="ECO:0000313" key="8">
    <source>
        <dbReference type="EMBL" id="AWW32862.1"/>
    </source>
</evidence>
<evidence type="ECO:0000313" key="9">
    <source>
        <dbReference type="Proteomes" id="UP000248688"/>
    </source>
</evidence>
<reference evidence="8 9" key="1">
    <citation type="submission" date="2018-06" db="EMBL/GenBank/DDBJ databases">
        <title>Echinicola strongylocentroti sp. nov., isolated from a sea urchin Strongylocentrotus intermedius.</title>
        <authorList>
            <person name="Bae S.S."/>
        </authorList>
    </citation>
    <scope>NUCLEOTIDE SEQUENCE [LARGE SCALE GENOMIC DNA]</scope>
    <source>
        <strain evidence="8 9">MEBiC08714</strain>
    </source>
</reference>
<evidence type="ECO:0000256" key="4">
    <source>
        <dbReference type="ARBA" id="ARBA00023136"/>
    </source>
</evidence>
<dbReference type="InterPro" id="IPR012944">
    <property type="entry name" value="SusD_RagB_dom"/>
</dbReference>
<dbReference type="CDD" id="cd08977">
    <property type="entry name" value="SusD"/>
    <property type="match status" value="1"/>
</dbReference>
<dbReference type="Pfam" id="PF14322">
    <property type="entry name" value="SusD-like_3"/>
    <property type="match status" value="1"/>
</dbReference>
<evidence type="ECO:0000256" key="5">
    <source>
        <dbReference type="ARBA" id="ARBA00023237"/>
    </source>
</evidence>
<dbReference type="InterPro" id="IPR033985">
    <property type="entry name" value="SusD-like_N"/>
</dbReference>
<dbReference type="AlphaFoldDB" id="A0A2Z4IP32"/>
<gene>
    <name evidence="8" type="ORF">DN752_23475</name>
</gene>
<dbReference type="PROSITE" id="PS51257">
    <property type="entry name" value="PROKAR_LIPOPROTEIN"/>
    <property type="match status" value="1"/>
</dbReference>
<evidence type="ECO:0000259" key="6">
    <source>
        <dbReference type="Pfam" id="PF07980"/>
    </source>
</evidence>
<dbReference type="InterPro" id="IPR011990">
    <property type="entry name" value="TPR-like_helical_dom_sf"/>
</dbReference>
<dbReference type="Pfam" id="PF07980">
    <property type="entry name" value="SusD_RagB"/>
    <property type="match status" value="1"/>
</dbReference>
<keyword evidence="4" id="KW-0472">Membrane</keyword>
<name>A0A2Z4IP32_9BACT</name>
<evidence type="ECO:0000256" key="3">
    <source>
        <dbReference type="ARBA" id="ARBA00022729"/>
    </source>
</evidence>
<keyword evidence="3" id="KW-0732">Signal</keyword>